<dbReference type="SUPFAM" id="SSF54427">
    <property type="entry name" value="NTF2-like"/>
    <property type="match status" value="1"/>
</dbReference>
<protein>
    <submittedName>
        <fullName evidence="2">SnoaL-like domain-containing protein</fullName>
    </submittedName>
</protein>
<sequence>MTELPSVVTRFVEAGNAHDADGMLATFADDALVNDDQRNFWGAEAIKRFIDKEIIGNKVTMDVVGARKHYDTWIVDAKLDGTYDKTGLPDPLVLSYYFTVTRQRITTLMIIAVKPGY</sequence>
<dbReference type="Gene3D" id="3.10.450.50">
    <property type="match status" value="1"/>
</dbReference>
<reference evidence="2 3" key="1">
    <citation type="submission" date="2017-04" db="EMBL/GenBank/DDBJ databases">
        <authorList>
            <person name="Afonso C.L."/>
            <person name="Miller P.J."/>
            <person name="Scott M.A."/>
            <person name="Spackman E."/>
            <person name="Goraichik I."/>
            <person name="Dimitrov K.M."/>
            <person name="Suarez D.L."/>
            <person name="Swayne D.E."/>
        </authorList>
    </citation>
    <scope>NUCLEOTIDE SEQUENCE [LARGE SCALE GENOMIC DNA]</scope>
    <source>
        <strain evidence="2 3">DSM 43828</strain>
    </source>
</reference>
<keyword evidence="3" id="KW-1185">Reference proteome</keyword>
<dbReference type="OrthoDB" id="9799296at2"/>
<evidence type="ECO:0000259" key="1">
    <source>
        <dbReference type="Pfam" id="PF12680"/>
    </source>
</evidence>
<feature type="domain" description="SnoaL-like" evidence="1">
    <location>
        <begin position="8"/>
        <end position="101"/>
    </location>
</feature>
<evidence type="ECO:0000313" key="3">
    <source>
        <dbReference type="Proteomes" id="UP000192674"/>
    </source>
</evidence>
<dbReference type="EMBL" id="FWXV01000013">
    <property type="protein sequence ID" value="SMD26057.1"/>
    <property type="molecule type" value="Genomic_DNA"/>
</dbReference>
<dbReference type="AlphaFoldDB" id="A0A1W2FVP4"/>
<organism evidence="2 3">
    <name type="scientific">Kibdelosporangium aridum</name>
    <dbReference type="NCBI Taxonomy" id="2030"/>
    <lineage>
        <taxon>Bacteria</taxon>
        <taxon>Bacillati</taxon>
        <taxon>Actinomycetota</taxon>
        <taxon>Actinomycetes</taxon>
        <taxon>Pseudonocardiales</taxon>
        <taxon>Pseudonocardiaceae</taxon>
        <taxon>Kibdelosporangium</taxon>
    </lineage>
</organism>
<dbReference type="RefSeq" id="WP_084433873.1">
    <property type="nucleotide sequence ID" value="NZ_FWXV01000013.1"/>
</dbReference>
<dbReference type="Pfam" id="PF12680">
    <property type="entry name" value="SnoaL_2"/>
    <property type="match status" value="1"/>
</dbReference>
<evidence type="ECO:0000313" key="2">
    <source>
        <dbReference type="EMBL" id="SMD26057.1"/>
    </source>
</evidence>
<gene>
    <name evidence="2" type="ORF">SAMN05661093_09636</name>
</gene>
<dbReference type="Proteomes" id="UP000192674">
    <property type="component" value="Unassembled WGS sequence"/>
</dbReference>
<proteinExistence type="predicted"/>
<name>A0A1W2FVP4_KIBAR</name>
<accession>A0A1W2FVP4</accession>
<dbReference type="InterPro" id="IPR032710">
    <property type="entry name" value="NTF2-like_dom_sf"/>
</dbReference>
<dbReference type="InterPro" id="IPR037401">
    <property type="entry name" value="SnoaL-like"/>
</dbReference>